<dbReference type="EMBL" id="FXUI01000020">
    <property type="protein sequence ID" value="SMP81828.1"/>
    <property type="molecule type" value="Genomic_DNA"/>
</dbReference>
<dbReference type="InterPro" id="IPR036388">
    <property type="entry name" value="WH-like_DNA-bd_sf"/>
</dbReference>
<keyword evidence="6" id="KW-1185">Reference proteome</keyword>
<dbReference type="PROSITE" id="PS01117">
    <property type="entry name" value="HTH_MARR_1"/>
    <property type="match status" value="1"/>
</dbReference>
<protein>
    <recommendedName>
        <fullName evidence="7">Winged helix DNA-binding protein</fullName>
    </recommendedName>
</protein>
<proteinExistence type="predicted"/>
<keyword evidence="2" id="KW-0238">DNA-binding</keyword>
<evidence type="ECO:0000256" key="2">
    <source>
        <dbReference type="ARBA" id="ARBA00023125"/>
    </source>
</evidence>
<evidence type="ECO:0008006" key="7">
    <source>
        <dbReference type="Google" id="ProtNLM"/>
    </source>
</evidence>
<keyword evidence="1" id="KW-0805">Transcription regulation</keyword>
<comment type="caution">
    <text evidence="5">The sequence shown here is derived from an EMBL/GenBank/DDBJ whole genome shotgun (WGS) entry which is preliminary data.</text>
</comment>
<dbReference type="InterPro" id="IPR000835">
    <property type="entry name" value="HTH_MarR-typ"/>
</dbReference>
<feature type="region of interest" description="Disordered" evidence="4">
    <location>
        <begin position="81"/>
        <end position="104"/>
    </location>
</feature>
<dbReference type="Gene3D" id="1.10.10.10">
    <property type="entry name" value="Winged helix-like DNA-binding domain superfamily/Winged helix DNA-binding domain"/>
    <property type="match status" value="1"/>
</dbReference>
<accession>A0ABY1QZ71</accession>
<sequence>MMLELFISGEEGGILFVKQLMIASGESAASAMRRIDRLESAGFLERIPDMLDQRRVIVQLTSKGRTAMLAMLDEVFGAPPAAPATPRPFVPRAAAADEPLAPQR</sequence>
<organism evidence="5 6">
    <name type="scientific">Novosphingobium panipatense</name>
    <dbReference type="NCBI Taxonomy" id="428991"/>
    <lineage>
        <taxon>Bacteria</taxon>
        <taxon>Pseudomonadati</taxon>
        <taxon>Pseudomonadota</taxon>
        <taxon>Alphaproteobacteria</taxon>
        <taxon>Sphingomonadales</taxon>
        <taxon>Sphingomonadaceae</taxon>
        <taxon>Novosphingobium</taxon>
    </lineage>
</organism>
<evidence type="ECO:0000313" key="5">
    <source>
        <dbReference type="EMBL" id="SMP81828.1"/>
    </source>
</evidence>
<dbReference type="Proteomes" id="UP001157910">
    <property type="component" value="Unassembled WGS sequence"/>
</dbReference>
<dbReference type="RefSeq" id="WP_146049630.1">
    <property type="nucleotide sequence ID" value="NZ_JBFOKU010000009.1"/>
</dbReference>
<dbReference type="SUPFAM" id="SSF46785">
    <property type="entry name" value="Winged helix' DNA-binding domain"/>
    <property type="match status" value="1"/>
</dbReference>
<evidence type="ECO:0000256" key="4">
    <source>
        <dbReference type="SAM" id="MobiDB-lite"/>
    </source>
</evidence>
<evidence type="ECO:0000256" key="1">
    <source>
        <dbReference type="ARBA" id="ARBA00023015"/>
    </source>
</evidence>
<dbReference type="InterPro" id="IPR036390">
    <property type="entry name" value="WH_DNA-bd_sf"/>
</dbReference>
<evidence type="ECO:0000313" key="6">
    <source>
        <dbReference type="Proteomes" id="UP001157910"/>
    </source>
</evidence>
<dbReference type="PRINTS" id="PR00598">
    <property type="entry name" value="HTHMARR"/>
</dbReference>
<keyword evidence="3" id="KW-0804">Transcription</keyword>
<name>A0ABY1QZ71_9SPHN</name>
<gene>
    <name evidence="5" type="ORF">SAMN06296065_1204</name>
</gene>
<reference evidence="5 6" key="1">
    <citation type="submission" date="2017-05" db="EMBL/GenBank/DDBJ databases">
        <authorList>
            <person name="Varghese N."/>
            <person name="Submissions S."/>
        </authorList>
    </citation>
    <scope>NUCLEOTIDE SEQUENCE [LARGE SCALE GENOMIC DNA]</scope>
    <source>
        <strain evidence="5 6">SM16</strain>
    </source>
</reference>
<evidence type="ECO:0000256" key="3">
    <source>
        <dbReference type="ARBA" id="ARBA00023163"/>
    </source>
</evidence>
<dbReference type="InterPro" id="IPR023187">
    <property type="entry name" value="Tscrpt_reg_MarR-type_CS"/>
</dbReference>